<dbReference type="SUPFAM" id="SSF47072">
    <property type="entry name" value="Cysteine alpha-hairpin motif"/>
    <property type="match status" value="1"/>
</dbReference>
<evidence type="ECO:0000256" key="2">
    <source>
        <dbReference type="ARBA" id="ARBA00009241"/>
    </source>
</evidence>
<comment type="caution">
    <text evidence="8">The sequence shown here is derived from an EMBL/GenBank/DDBJ whole genome shotgun (WGS) entry which is preliminary data.</text>
</comment>
<evidence type="ECO:0000256" key="5">
    <source>
        <dbReference type="ARBA" id="ARBA00023128"/>
    </source>
</evidence>
<evidence type="ECO:0000256" key="6">
    <source>
        <dbReference type="ARBA" id="ARBA00023157"/>
    </source>
</evidence>
<keyword evidence="7" id="KW-0143">Chaperone</keyword>
<keyword evidence="6" id="KW-1015">Disulfide bond</keyword>
<dbReference type="PANTHER" id="PTHR16719">
    <property type="entry name" value="CYTOCHROME C OXIDASE COPPER CHAPERONE"/>
    <property type="match status" value="1"/>
</dbReference>
<dbReference type="InterPro" id="IPR007745">
    <property type="entry name" value="Cyt_c_oxidase_Cu-chaperone"/>
</dbReference>
<keyword evidence="4" id="KW-0186">Copper</keyword>
<dbReference type="EMBL" id="JAYMGO010000009">
    <property type="protein sequence ID" value="KAL1268009.1"/>
    <property type="molecule type" value="Genomic_DNA"/>
</dbReference>
<dbReference type="Gene3D" id="1.10.287.1130">
    <property type="entry name" value="CytochromE C oxidase copper chaperone"/>
    <property type="match status" value="1"/>
</dbReference>
<keyword evidence="3" id="KW-0479">Metal-binding</keyword>
<comment type="similarity">
    <text evidence="2">Belongs to the COX17 family.</text>
</comment>
<proteinExistence type="inferred from homology"/>
<dbReference type="InterPro" id="IPR009069">
    <property type="entry name" value="Cys_alpha_HP_mot_SF"/>
</dbReference>
<keyword evidence="9" id="KW-1185">Reference proteome</keyword>
<sequence length="110" mass="12169">MLLFLLKGIDPEATPHFRVHGVVLLFDSSRLYKEGRTQRLKVEMSSLSAASVEASPAIEGAEQKKPLKPCCACPETKKARDACIIEKGEESCTHLIEAHKECMRALGFKI</sequence>
<dbReference type="Proteomes" id="UP001558613">
    <property type="component" value="Unassembled WGS sequence"/>
</dbReference>
<dbReference type="PANTHER" id="PTHR16719:SF0">
    <property type="entry name" value="CYTOCHROME C OXIDASE COPPER CHAPERONE"/>
    <property type="match status" value="1"/>
</dbReference>
<keyword evidence="5" id="KW-0496">Mitochondrion</keyword>
<evidence type="ECO:0000256" key="1">
    <source>
        <dbReference type="ARBA" id="ARBA00004569"/>
    </source>
</evidence>
<dbReference type="PROSITE" id="PS51808">
    <property type="entry name" value="CHCH"/>
    <property type="match status" value="1"/>
</dbReference>
<name>A0ABR3MTP4_9TELE</name>
<evidence type="ECO:0000313" key="9">
    <source>
        <dbReference type="Proteomes" id="UP001558613"/>
    </source>
</evidence>
<reference evidence="8 9" key="1">
    <citation type="submission" date="2023-09" db="EMBL/GenBank/DDBJ databases">
        <authorList>
            <person name="Wang M."/>
        </authorList>
    </citation>
    <scope>NUCLEOTIDE SEQUENCE [LARGE SCALE GENOMIC DNA]</scope>
    <source>
        <strain evidence="8">GT-2023</strain>
        <tissue evidence="8">Liver</tissue>
    </source>
</reference>
<evidence type="ECO:0000256" key="4">
    <source>
        <dbReference type="ARBA" id="ARBA00023008"/>
    </source>
</evidence>
<accession>A0ABR3MTP4</accession>
<protein>
    <recommendedName>
        <fullName evidence="10">Cytochrome c oxidase copper chaperone</fullName>
    </recommendedName>
</protein>
<dbReference type="Pfam" id="PF05051">
    <property type="entry name" value="COX17"/>
    <property type="match status" value="1"/>
</dbReference>
<evidence type="ECO:0000256" key="7">
    <source>
        <dbReference type="ARBA" id="ARBA00023186"/>
    </source>
</evidence>
<evidence type="ECO:0000313" key="8">
    <source>
        <dbReference type="EMBL" id="KAL1268009.1"/>
    </source>
</evidence>
<organism evidence="8 9">
    <name type="scientific">Cirrhinus molitorella</name>
    <name type="common">mud carp</name>
    <dbReference type="NCBI Taxonomy" id="172907"/>
    <lineage>
        <taxon>Eukaryota</taxon>
        <taxon>Metazoa</taxon>
        <taxon>Chordata</taxon>
        <taxon>Craniata</taxon>
        <taxon>Vertebrata</taxon>
        <taxon>Euteleostomi</taxon>
        <taxon>Actinopterygii</taxon>
        <taxon>Neopterygii</taxon>
        <taxon>Teleostei</taxon>
        <taxon>Ostariophysi</taxon>
        <taxon>Cypriniformes</taxon>
        <taxon>Cyprinidae</taxon>
        <taxon>Labeoninae</taxon>
        <taxon>Labeonini</taxon>
        <taxon>Cirrhinus</taxon>
    </lineage>
</organism>
<evidence type="ECO:0008006" key="10">
    <source>
        <dbReference type="Google" id="ProtNLM"/>
    </source>
</evidence>
<evidence type="ECO:0000256" key="3">
    <source>
        <dbReference type="ARBA" id="ARBA00022723"/>
    </source>
</evidence>
<gene>
    <name evidence="8" type="ORF">QQF64_033372</name>
</gene>
<comment type="subcellular location">
    <subcellularLocation>
        <location evidence="1">Mitochondrion intermembrane space</location>
    </subcellularLocation>
</comment>